<keyword evidence="2" id="KW-0328">Glycosyltransferase</keyword>
<feature type="transmembrane region" description="Helical" evidence="4">
    <location>
        <begin position="344"/>
        <end position="363"/>
    </location>
</feature>
<name>A0A1G5C329_9BACT</name>
<keyword evidence="4" id="KW-0472">Membrane</keyword>
<keyword evidence="3 6" id="KW-0808">Transferase</keyword>
<dbReference type="CDD" id="cd06439">
    <property type="entry name" value="CESA_like_1"/>
    <property type="match status" value="1"/>
</dbReference>
<keyword evidence="4" id="KW-1133">Transmembrane helix</keyword>
<evidence type="ECO:0000259" key="5">
    <source>
        <dbReference type="Pfam" id="PF00535"/>
    </source>
</evidence>
<comment type="similarity">
    <text evidence="1">Belongs to the glycosyltransferase 2 family.</text>
</comment>
<evidence type="ECO:0000256" key="2">
    <source>
        <dbReference type="ARBA" id="ARBA00022676"/>
    </source>
</evidence>
<sequence>MSAWLFVGSVFMIFFAYFGYPLSLKLMRPRHASVRKMSILPSVTFIIAAYNEEKRIRQKLEDTLALDYPGEKFQVIVASDGSTDGTADIVGEFEGRGVDFIQMAGRSGKEKAQKAALGHARGDIVIFSDVATALDPHGVRVIVANFADPSVGCVSSEDRLLTRDGKPCGEGVYVRYEMWVRRVESEVHSVVGLSGSFFAARKEVCRDFSGEMQSDFRMLLSAVEMGYRGVSDPKVLGYYKDIADPDKELERKVRTVVRGLTVFFESRRFLNPFRFGLFAYQLLGHKLCRWLVPFFLVIVFGANLVLALSSFFFCLLFVCQAVFYGIAAAEYVRKVPFAHSVLRIPGYFVTVNIAIALAWKLYWSGHRIVMWTSSER</sequence>
<proteinExistence type="inferred from homology"/>
<evidence type="ECO:0000313" key="6">
    <source>
        <dbReference type="EMBL" id="SCX96781.1"/>
    </source>
</evidence>
<evidence type="ECO:0000256" key="3">
    <source>
        <dbReference type="ARBA" id="ARBA00022679"/>
    </source>
</evidence>
<dbReference type="Pfam" id="PF00535">
    <property type="entry name" value="Glycos_transf_2"/>
    <property type="match status" value="1"/>
</dbReference>
<evidence type="ECO:0000256" key="1">
    <source>
        <dbReference type="ARBA" id="ARBA00006739"/>
    </source>
</evidence>
<dbReference type="STRING" id="419481.SAMN05216233_102344"/>
<dbReference type="AlphaFoldDB" id="A0A1G5C329"/>
<dbReference type="InterPro" id="IPR029044">
    <property type="entry name" value="Nucleotide-diphossugar_trans"/>
</dbReference>
<protein>
    <submittedName>
        <fullName evidence="6">Glycosyltransferase, catalytic subunit of cellulose synthase and poly-beta-1,6-N-acetylglucosamine synthase</fullName>
    </submittedName>
</protein>
<dbReference type="GO" id="GO:0016757">
    <property type="term" value="F:glycosyltransferase activity"/>
    <property type="evidence" value="ECO:0007669"/>
    <property type="project" value="UniProtKB-KW"/>
</dbReference>
<dbReference type="EMBL" id="FMUX01000002">
    <property type="protein sequence ID" value="SCX96781.1"/>
    <property type="molecule type" value="Genomic_DNA"/>
</dbReference>
<dbReference type="OrthoDB" id="9802632at2"/>
<dbReference type="InterPro" id="IPR001173">
    <property type="entry name" value="Glyco_trans_2-like"/>
</dbReference>
<feature type="domain" description="Glycosyltransferase 2-like" evidence="5">
    <location>
        <begin position="45"/>
        <end position="154"/>
    </location>
</feature>
<dbReference type="Gene3D" id="3.90.550.10">
    <property type="entry name" value="Spore Coat Polysaccharide Biosynthesis Protein SpsA, Chain A"/>
    <property type="match status" value="1"/>
</dbReference>
<dbReference type="Proteomes" id="UP000198870">
    <property type="component" value="Unassembled WGS sequence"/>
</dbReference>
<dbReference type="SUPFAM" id="SSF53448">
    <property type="entry name" value="Nucleotide-diphospho-sugar transferases"/>
    <property type="match status" value="1"/>
</dbReference>
<reference evidence="6 7" key="1">
    <citation type="submission" date="2016-10" db="EMBL/GenBank/DDBJ databases">
        <authorList>
            <person name="de Groot N.N."/>
        </authorList>
    </citation>
    <scope>NUCLEOTIDE SEQUENCE [LARGE SCALE GENOMIC DNA]</scope>
    <source>
        <strain evidence="6 7">AA1</strain>
    </source>
</reference>
<dbReference type="RefSeq" id="WP_092208824.1">
    <property type="nucleotide sequence ID" value="NZ_FMUX01000002.1"/>
</dbReference>
<dbReference type="PANTHER" id="PTHR43630">
    <property type="entry name" value="POLY-BETA-1,6-N-ACETYL-D-GLUCOSAMINE SYNTHASE"/>
    <property type="match status" value="1"/>
</dbReference>
<accession>A0A1G5C329</accession>
<feature type="transmembrane region" description="Helical" evidence="4">
    <location>
        <begin position="6"/>
        <end position="27"/>
    </location>
</feature>
<evidence type="ECO:0000313" key="7">
    <source>
        <dbReference type="Proteomes" id="UP000198870"/>
    </source>
</evidence>
<evidence type="ECO:0000256" key="4">
    <source>
        <dbReference type="SAM" id="Phobius"/>
    </source>
</evidence>
<gene>
    <name evidence="6" type="ORF">SAMN05216233_102344</name>
</gene>
<organism evidence="6 7">
    <name type="scientific">Desulfoluna spongiiphila</name>
    <dbReference type="NCBI Taxonomy" id="419481"/>
    <lineage>
        <taxon>Bacteria</taxon>
        <taxon>Pseudomonadati</taxon>
        <taxon>Thermodesulfobacteriota</taxon>
        <taxon>Desulfobacteria</taxon>
        <taxon>Desulfobacterales</taxon>
        <taxon>Desulfolunaceae</taxon>
        <taxon>Desulfoluna</taxon>
    </lineage>
</organism>
<keyword evidence="7" id="KW-1185">Reference proteome</keyword>
<feature type="transmembrane region" description="Helical" evidence="4">
    <location>
        <begin position="291"/>
        <end position="324"/>
    </location>
</feature>
<dbReference type="PANTHER" id="PTHR43630:SF1">
    <property type="entry name" value="POLY-BETA-1,6-N-ACETYL-D-GLUCOSAMINE SYNTHASE"/>
    <property type="match status" value="1"/>
</dbReference>
<keyword evidence="4" id="KW-0812">Transmembrane</keyword>